<dbReference type="Proteomes" id="UP000504609">
    <property type="component" value="Unplaced"/>
</dbReference>
<organism evidence="2 3">
    <name type="scientific">Cucurbita moschata</name>
    <name type="common">Winter crookneck squash</name>
    <name type="synonym">Cucurbita pepo var. moschata</name>
    <dbReference type="NCBI Taxonomy" id="3662"/>
    <lineage>
        <taxon>Eukaryota</taxon>
        <taxon>Viridiplantae</taxon>
        <taxon>Streptophyta</taxon>
        <taxon>Embryophyta</taxon>
        <taxon>Tracheophyta</taxon>
        <taxon>Spermatophyta</taxon>
        <taxon>Magnoliopsida</taxon>
        <taxon>eudicotyledons</taxon>
        <taxon>Gunneridae</taxon>
        <taxon>Pentapetalae</taxon>
        <taxon>rosids</taxon>
        <taxon>fabids</taxon>
        <taxon>Cucurbitales</taxon>
        <taxon>Cucurbitaceae</taxon>
        <taxon>Cucurbiteae</taxon>
        <taxon>Cucurbita</taxon>
    </lineage>
</organism>
<keyword evidence="2" id="KW-1185">Reference proteome</keyword>
<reference evidence="3 4" key="1">
    <citation type="submission" date="2025-04" db="UniProtKB">
        <authorList>
            <consortium name="RefSeq"/>
        </authorList>
    </citation>
    <scope>IDENTIFICATION</scope>
    <source>
        <tissue evidence="3 4">Young leaves</tissue>
    </source>
</reference>
<dbReference type="KEGG" id="cmos:111452257"/>
<name>A0A6J1GAG9_CUCMO</name>
<dbReference type="PANTHER" id="PTHR33738">
    <property type="entry name" value="EMB|CAB82975.1"/>
    <property type="match status" value="1"/>
</dbReference>
<evidence type="ECO:0000256" key="1">
    <source>
        <dbReference type="SAM" id="MobiDB-lite"/>
    </source>
</evidence>
<dbReference type="RefSeq" id="XP_022948636.1">
    <property type="nucleotide sequence ID" value="XM_023092868.1"/>
</dbReference>
<dbReference type="PANTHER" id="PTHR33738:SF8">
    <property type="entry name" value="OS05G0454500 PROTEIN"/>
    <property type="match status" value="1"/>
</dbReference>
<proteinExistence type="predicted"/>
<feature type="compositionally biased region" description="Polar residues" evidence="1">
    <location>
        <begin position="41"/>
        <end position="61"/>
    </location>
</feature>
<accession>A0A6J1GAG9</accession>
<gene>
    <name evidence="3 4 5" type="primary">LOC111452257</name>
</gene>
<evidence type="ECO:0000313" key="5">
    <source>
        <dbReference type="RefSeq" id="XP_022948636.1"/>
    </source>
</evidence>
<dbReference type="AlphaFoldDB" id="A0A6J1GAG9"/>
<feature type="region of interest" description="Disordered" evidence="1">
    <location>
        <begin position="38"/>
        <end position="135"/>
    </location>
</feature>
<evidence type="ECO:0000313" key="4">
    <source>
        <dbReference type="RefSeq" id="XP_022948635.1"/>
    </source>
</evidence>
<dbReference type="RefSeq" id="XP_022948634.1">
    <property type="nucleotide sequence ID" value="XM_023092866.1"/>
</dbReference>
<dbReference type="RefSeq" id="XP_022948635.1">
    <property type="nucleotide sequence ID" value="XM_023092867.1"/>
</dbReference>
<evidence type="ECO:0000313" key="3">
    <source>
        <dbReference type="RefSeq" id="XP_022948634.1"/>
    </source>
</evidence>
<dbReference type="GeneID" id="111452257"/>
<feature type="compositionally biased region" description="Polar residues" evidence="1">
    <location>
        <begin position="116"/>
        <end position="135"/>
    </location>
</feature>
<evidence type="ECO:0000313" key="2">
    <source>
        <dbReference type="Proteomes" id="UP000504609"/>
    </source>
</evidence>
<sequence length="135" mass="14164">MEGKSNGYQTSSFVADLFDVEESPLSSASGVLAAMFPSPQKVGSRTSSSGDWLKQTNGNQPRHTKQGNSGGSLEPCHLSSSLYYGGQDGYCEAPSGGPSPPPPSTLKKSGGEDDPNGNNSQPASRGNWWQGSLYY</sequence>
<protein>
    <submittedName>
        <fullName evidence="3 4">Uncharacterized protein LOC111452257 isoform X1</fullName>
    </submittedName>
</protein>